<comment type="caution">
    <text evidence="1">The sequence shown here is derived from an EMBL/GenBank/DDBJ whole genome shotgun (WGS) entry which is preliminary data.</text>
</comment>
<keyword evidence="2" id="KW-1185">Reference proteome</keyword>
<evidence type="ECO:0000313" key="2">
    <source>
        <dbReference type="Proteomes" id="UP001250538"/>
    </source>
</evidence>
<name>A0AAJ2JSE4_9BACL</name>
<protein>
    <submittedName>
        <fullName evidence="1">Uncharacterized protein</fullName>
    </submittedName>
</protein>
<dbReference type="RefSeq" id="WP_315742541.1">
    <property type="nucleotide sequence ID" value="NZ_JAVYAA010000001.1"/>
</dbReference>
<reference evidence="2" key="1">
    <citation type="submission" date="2023-09" db="EMBL/GenBank/DDBJ databases">
        <title>Paenibacillus sp. chi10 Genome sequencing and assembly.</title>
        <authorList>
            <person name="Kim I."/>
        </authorList>
    </citation>
    <scope>NUCLEOTIDE SEQUENCE [LARGE SCALE GENOMIC DNA]</scope>
    <source>
        <strain evidence="2">chi10</strain>
    </source>
</reference>
<gene>
    <name evidence="1" type="ORF">RQP50_00965</name>
</gene>
<accession>A0AAJ2JSE4</accession>
<dbReference type="AlphaFoldDB" id="A0AAJ2JSE4"/>
<proteinExistence type="predicted"/>
<organism evidence="1 2">
    <name type="scientific">Paenibacillus suaedae</name>
    <dbReference type="NCBI Taxonomy" id="3077233"/>
    <lineage>
        <taxon>Bacteria</taxon>
        <taxon>Bacillati</taxon>
        <taxon>Bacillota</taxon>
        <taxon>Bacilli</taxon>
        <taxon>Bacillales</taxon>
        <taxon>Paenibacillaceae</taxon>
        <taxon>Paenibacillus</taxon>
    </lineage>
</organism>
<dbReference type="EMBL" id="JAVYAA010000001">
    <property type="protein sequence ID" value="MDT8974809.1"/>
    <property type="molecule type" value="Genomic_DNA"/>
</dbReference>
<evidence type="ECO:0000313" key="1">
    <source>
        <dbReference type="EMBL" id="MDT8974809.1"/>
    </source>
</evidence>
<dbReference type="Proteomes" id="UP001250538">
    <property type="component" value="Unassembled WGS sequence"/>
</dbReference>
<sequence length="184" mass="21700">MEHGKRFVDEYPEIGGVIERIFIKRELDEWYKEKCMEEILAPGEFNEIRSLKNIEVKNSVNPSSEILIQLEDIKGEEGFLLGQQINIKISKLAPVYIVDFSYKLRHNLIDGIYEIVGMAESLELIQGATLIRRIMEEKGYIELSYLYDFYDTVYEWHELQDIQPFNRRFTLGEALFTDVLELCY</sequence>